<dbReference type="Pfam" id="PF22767">
    <property type="entry name" value="ThcOx"/>
    <property type="match status" value="1"/>
</dbReference>
<protein>
    <submittedName>
        <fullName evidence="4">SagB family peptide dehydrogenase</fullName>
    </submittedName>
</protein>
<name>A0ABV9E9R1_9ACTN</name>
<dbReference type="RefSeq" id="WP_262841273.1">
    <property type="nucleotide sequence ID" value="NZ_JANZYP010000004.1"/>
</dbReference>
<dbReference type="Gene3D" id="3.40.109.10">
    <property type="entry name" value="NADH Oxidase"/>
    <property type="match status" value="1"/>
</dbReference>
<dbReference type="InterPro" id="IPR054488">
    <property type="entry name" value="ThcOx_dom2"/>
</dbReference>
<gene>
    <name evidence="4" type="ORF">ACFO8L_06640</name>
</gene>
<dbReference type="CDD" id="cd02142">
    <property type="entry name" value="McbC_SagB-like_oxidoreductase"/>
    <property type="match status" value="1"/>
</dbReference>
<evidence type="ECO:0000313" key="4">
    <source>
        <dbReference type="EMBL" id="MFC4585739.1"/>
    </source>
</evidence>
<dbReference type="PANTHER" id="PTHR43745">
    <property type="entry name" value="NITROREDUCTASE MJ1384-RELATED"/>
    <property type="match status" value="1"/>
</dbReference>
<comment type="caution">
    <text evidence="4">The sequence shown here is derived from an EMBL/GenBank/DDBJ whole genome shotgun (WGS) entry which is preliminary data.</text>
</comment>
<dbReference type="EMBL" id="JBHSFN010000003">
    <property type="protein sequence ID" value="MFC4585739.1"/>
    <property type="molecule type" value="Genomic_DNA"/>
</dbReference>
<accession>A0ABV9E9R1</accession>
<dbReference type="InterPro" id="IPR020051">
    <property type="entry name" value="SagB-type_dehydrogenase"/>
</dbReference>
<dbReference type="Pfam" id="PF00881">
    <property type="entry name" value="Nitroreductase"/>
    <property type="match status" value="1"/>
</dbReference>
<dbReference type="InterPro" id="IPR052544">
    <property type="entry name" value="Bacteriocin_Proc_Enz"/>
</dbReference>
<feature type="compositionally biased region" description="Polar residues" evidence="1">
    <location>
        <begin position="579"/>
        <end position="590"/>
    </location>
</feature>
<feature type="compositionally biased region" description="Basic and acidic residues" evidence="1">
    <location>
        <begin position="591"/>
        <end position="601"/>
    </location>
</feature>
<evidence type="ECO:0000256" key="1">
    <source>
        <dbReference type="SAM" id="MobiDB-lite"/>
    </source>
</evidence>
<dbReference type="SUPFAM" id="SSF55469">
    <property type="entry name" value="FMN-dependent nitroreductase-like"/>
    <property type="match status" value="1"/>
</dbReference>
<feature type="region of interest" description="Disordered" evidence="1">
    <location>
        <begin position="510"/>
        <end position="601"/>
    </location>
</feature>
<dbReference type="PANTHER" id="PTHR43745:SF2">
    <property type="entry name" value="NITROREDUCTASE MJ1384-RELATED"/>
    <property type="match status" value="1"/>
</dbReference>
<sequence>MSAEVMAAVEEVLSLRPGVFLATIGGELLLLRRGLSHHSEAFGAPGAVKRAVLDLLARGACTTGELLAVGGPGEVPAFLGTLRAGGWIVTTVRHRGRDLYTMQPLCPESKAPEALPPDLVLSRFTVMRREGDGLVVESPLARARMLVHDARVMSLIGALVLPASPYAAPDSTPDAVAGSVPEAIAASVPVVGSVPVAVAGSVPDAVVGSVPDVVRRALPDAVWGALPDAAVRRVVRDLFRAGLVVAASGETGRDVEQWRPHELWFHARSRMGDGGYSGGFGRTTWAKGLHESLPARREPYPGPVVDLYRPDMATLRVSDRPLTAVVEERRSIREHDDEAPITADQLGELLYRCARVRHSFTREGVEYVSRPHPSGGSTYELELYPVVRRAAGLDPGMYHYDPHDHRLRLVRGPEPSVGRLLRTATSAAMMQAPPQVLLVVAARFGRLMLTYEELPYSLVLKHVGVLYQTMYLVATSMGLAACGLGAGEAGAFTEATGADYLTESSVGEFLLGSRPRDPSPDTSPERQNPPPATSPVRQNPAPATSPERPNPAPGTSPVRQNPPPATSPERPNPAPGTSPVRQNPAPATSHQGEDRGTTTAP</sequence>
<feature type="compositionally biased region" description="Pro residues" evidence="1">
    <location>
        <begin position="548"/>
        <end position="576"/>
    </location>
</feature>
<reference evidence="5" key="1">
    <citation type="journal article" date="2019" name="Int. J. Syst. Evol. Microbiol.">
        <title>The Global Catalogue of Microorganisms (GCM) 10K type strain sequencing project: providing services to taxonomists for standard genome sequencing and annotation.</title>
        <authorList>
            <consortium name="The Broad Institute Genomics Platform"/>
            <consortium name="The Broad Institute Genome Sequencing Center for Infectious Disease"/>
            <person name="Wu L."/>
            <person name="Ma J."/>
        </authorList>
    </citation>
    <scope>NUCLEOTIDE SEQUENCE [LARGE SCALE GENOMIC DNA]</scope>
    <source>
        <strain evidence="5">CCUG 49560</strain>
    </source>
</reference>
<evidence type="ECO:0000259" key="2">
    <source>
        <dbReference type="Pfam" id="PF00881"/>
    </source>
</evidence>
<dbReference type="Proteomes" id="UP001595891">
    <property type="component" value="Unassembled WGS sequence"/>
</dbReference>
<feature type="domain" description="Cyanobactin oxidase ThcOx second" evidence="3">
    <location>
        <begin position="119"/>
        <end position="174"/>
    </location>
</feature>
<evidence type="ECO:0000313" key="5">
    <source>
        <dbReference type="Proteomes" id="UP001595891"/>
    </source>
</evidence>
<feature type="domain" description="Nitroreductase" evidence="2">
    <location>
        <begin position="327"/>
        <end position="499"/>
    </location>
</feature>
<dbReference type="InterPro" id="IPR000415">
    <property type="entry name" value="Nitroreductase-like"/>
</dbReference>
<organism evidence="4 5">
    <name type="scientific">Sphaerisporangium corydalis</name>
    <dbReference type="NCBI Taxonomy" id="1441875"/>
    <lineage>
        <taxon>Bacteria</taxon>
        <taxon>Bacillati</taxon>
        <taxon>Actinomycetota</taxon>
        <taxon>Actinomycetes</taxon>
        <taxon>Streptosporangiales</taxon>
        <taxon>Streptosporangiaceae</taxon>
        <taxon>Sphaerisporangium</taxon>
    </lineage>
</organism>
<proteinExistence type="predicted"/>
<dbReference type="NCBIfam" id="TIGR03605">
    <property type="entry name" value="antibiot_sagB"/>
    <property type="match status" value="1"/>
</dbReference>
<dbReference type="InterPro" id="IPR029479">
    <property type="entry name" value="Nitroreductase"/>
</dbReference>
<keyword evidence="5" id="KW-1185">Reference proteome</keyword>
<evidence type="ECO:0000259" key="3">
    <source>
        <dbReference type="Pfam" id="PF22767"/>
    </source>
</evidence>